<sequence length="260" mass="27805">MGAVTVGSVAIALGAFSLPIDDTSVAPPGVSTASAAERAAAVLSAPPGSVVHEIAVYRQVAADGNASSWRTETWRQTSRPYARREITTRTDGARVETAIVGDRPAQLYDRATNTIYTNAPDAGPALGTPMPAADGDPMREQLADLLRSGRAREQQRSTADGRDVIRFAYRNPLPSGAAEHWTYLVDARTYEPIQLTATSPDRSRVTTRFETYRTLDATDDTTAQLSLQEQHPDAAVDRTETGYEAARSRLYSVPGPAGGG</sequence>
<evidence type="ECO:0000313" key="2">
    <source>
        <dbReference type="Proteomes" id="UP001147700"/>
    </source>
</evidence>
<name>A0ABT4RQM6_9ACTN</name>
<comment type="caution">
    <text evidence="1">The sequence shown here is derived from an EMBL/GenBank/DDBJ whole genome shotgun (WGS) entry which is preliminary data.</text>
</comment>
<reference evidence="1" key="1">
    <citation type="submission" date="2022-10" db="EMBL/GenBank/DDBJ databases">
        <title>The WGS of Solirubrobacter sp. CPCC 204708.</title>
        <authorList>
            <person name="Jiang Z."/>
        </authorList>
    </citation>
    <scope>NUCLEOTIDE SEQUENCE</scope>
    <source>
        <strain evidence="1">CPCC 204708</strain>
    </source>
</reference>
<proteinExistence type="predicted"/>
<organism evidence="1 2">
    <name type="scientific">Solirubrobacter deserti</name>
    <dbReference type="NCBI Taxonomy" id="2282478"/>
    <lineage>
        <taxon>Bacteria</taxon>
        <taxon>Bacillati</taxon>
        <taxon>Actinomycetota</taxon>
        <taxon>Thermoleophilia</taxon>
        <taxon>Solirubrobacterales</taxon>
        <taxon>Solirubrobacteraceae</taxon>
        <taxon>Solirubrobacter</taxon>
    </lineage>
</organism>
<gene>
    <name evidence="1" type="ORF">OJ962_25480</name>
</gene>
<dbReference type="EMBL" id="JAPCID010000046">
    <property type="protein sequence ID" value="MDA0140873.1"/>
    <property type="molecule type" value="Genomic_DNA"/>
</dbReference>
<evidence type="ECO:0000313" key="1">
    <source>
        <dbReference type="EMBL" id="MDA0140873.1"/>
    </source>
</evidence>
<evidence type="ECO:0008006" key="3">
    <source>
        <dbReference type="Google" id="ProtNLM"/>
    </source>
</evidence>
<keyword evidence="2" id="KW-1185">Reference proteome</keyword>
<dbReference type="RefSeq" id="WP_270006692.1">
    <property type="nucleotide sequence ID" value="NZ_JAPCID010000046.1"/>
</dbReference>
<dbReference type="Proteomes" id="UP001147700">
    <property type="component" value="Unassembled WGS sequence"/>
</dbReference>
<accession>A0ABT4RQM6</accession>
<protein>
    <recommendedName>
        <fullName evidence="3">MucB/RseB N-terminal domain-containing protein</fullName>
    </recommendedName>
</protein>